<reference evidence="1 2" key="1">
    <citation type="submission" date="2020-02" db="EMBL/GenBank/DDBJ databases">
        <title>Draft genome sequence of Haematococcus lacustris strain NIES-144.</title>
        <authorList>
            <person name="Morimoto D."/>
            <person name="Nakagawa S."/>
            <person name="Yoshida T."/>
            <person name="Sawayama S."/>
        </authorList>
    </citation>
    <scope>NUCLEOTIDE SEQUENCE [LARGE SCALE GENOMIC DNA]</scope>
    <source>
        <strain evidence="1 2">NIES-144</strain>
    </source>
</reference>
<dbReference type="AlphaFoldDB" id="A0A6A0ABL3"/>
<organism evidence="1 2">
    <name type="scientific">Haematococcus lacustris</name>
    <name type="common">Green alga</name>
    <name type="synonym">Haematococcus pluvialis</name>
    <dbReference type="NCBI Taxonomy" id="44745"/>
    <lineage>
        <taxon>Eukaryota</taxon>
        <taxon>Viridiplantae</taxon>
        <taxon>Chlorophyta</taxon>
        <taxon>core chlorophytes</taxon>
        <taxon>Chlorophyceae</taxon>
        <taxon>CS clade</taxon>
        <taxon>Chlamydomonadales</taxon>
        <taxon>Haematococcaceae</taxon>
        <taxon>Haematococcus</taxon>
    </lineage>
</organism>
<evidence type="ECO:0000313" key="2">
    <source>
        <dbReference type="Proteomes" id="UP000485058"/>
    </source>
</evidence>
<proteinExistence type="predicted"/>
<evidence type="ECO:0000313" key="1">
    <source>
        <dbReference type="EMBL" id="GFH30230.1"/>
    </source>
</evidence>
<accession>A0A6A0ABL3</accession>
<dbReference type="EMBL" id="BLLF01004776">
    <property type="protein sequence ID" value="GFH30230.1"/>
    <property type="molecule type" value="Genomic_DNA"/>
</dbReference>
<dbReference type="Proteomes" id="UP000485058">
    <property type="component" value="Unassembled WGS sequence"/>
</dbReference>
<gene>
    <name evidence="1" type="ORF">HaLaN_29038</name>
</gene>
<comment type="caution">
    <text evidence="1">The sequence shown here is derived from an EMBL/GenBank/DDBJ whole genome shotgun (WGS) entry which is preliminary data.</text>
</comment>
<sequence>MASGSWAEGVDGEGGSSCSLQVTDLSRFGTFKNGVK</sequence>
<name>A0A6A0ABL3_HAELA</name>
<protein>
    <submittedName>
        <fullName evidence="1">Uncharacterized protein</fullName>
    </submittedName>
</protein>
<keyword evidence="2" id="KW-1185">Reference proteome</keyword>